<gene>
    <name evidence="3" type="ORF">B0H64DRAFT_393453</name>
</gene>
<keyword evidence="2" id="KW-0472">Membrane</keyword>
<dbReference type="RefSeq" id="XP_062661462.1">
    <property type="nucleotide sequence ID" value="XM_062803642.1"/>
</dbReference>
<reference evidence="3" key="2">
    <citation type="submission" date="2023-06" db="EMBL/GenBank/DDBJ databases">
        <authorList>
            <consortium name="Lawrence Berkeley National Laboratory"/>
            <person name="Haridas S."/>
            <person name="Hensen N."/>
            <person name="Bonometti L."/>
            <person name="Westerberg I."/>
            <person name="Brannstrom I.O."/>
            <person name="Guillou S."/>
            <person name="Cros-Aarteil S."/>
            <person name="Calhoun S."/>
            <person name="Kuo A."/>
            <person name="Mondo S."/>
            <person name="Pangilinan J."/>
            <person name="Riley R."/>
            <person name="Labutti K."/>
            <person name="Andreopoulos B."/>
            <person name="Lipzen A."/>
            <person name="Chen C."/>
            <person name="Yanf M."/>
            <person name="Daum C."/>
            <person name="Ng V."/>
            <person name="Clum A."/>
            <person name="Steindorff A."/>
            <person name="Ohm R."/>
            <person name="Martin F."/>
            <person name="Silar P."/>
            <person name="Natvig D."/>
            <person name="Lalanne C."/>
            <person name="Gautier V."/>
            <person name="Ament-Velasquez S.L."/>
            <person name="Kruys A."/>
            <person name="Hutchinson M.I."/>
            <person name="Powell A.J."/>
            <person name="Barry K."/>
            <person name="Miller A.N."/>
            <person name="Grigoriev I.V."/>
            <person name="Debuchy R."/>
            <person name="Gladieux P."/>
            <person name="Thoren M.H."/>
            <person name="Johannesson H."/>
        </authorList>
    </citation>
    <scope>NUCLEOTIDE SEQUENCE</scope>
    <source>
        <strain evidence="3">CBS 168.71</strain>
    </source>
</reference>
<accession>A0AAE0LUG7</accession>
<dbReference type="Proteomes" id="UP001278766">
    <property type="component" value="Unassembled WGS sequence"/>
</dbReference>
<protein>
    <submittedName>
        <fullName evidence="3">Uncharacterized protein</fullName>
    </submittedName>
</protein>
<evidence type="ECO:0000256" key="2">
    <source>
        <dbReference type="SAM" id="Phobius"/>
    </source>
</evidence>
<feature type="region of interest" description="Disordered" evidence="1">
    <location>
        <begin position="1"/>
        <end position="20"/>
    </location>
</feature>
<reference evidence="3" key="1">
    <citation type="journal article" date="2023" name="Mol. Phylogenet. Evol.">
        <title>Genome-scale phylogeny and comparative genomics of the fungal order Sordariales.</title>
        <authorList>
            <person name="Hensen N."/>
            <person name="Bonometti L."/>
            <person name="Westerberg I."/>
            <person name="Brannstrom I.O."/>
            <person name="Guillou S."/>
            <person name="Cros-Aarteil S."/>
            <person name="Calhoun S."/>
            <person name="Haridas S."/>
            <person name="Kuo A."/>
            <person name="Mondo S."/>
            <person name="Pangilinan J."/>
            <person name="Riley R."/>
            <person name="LaButti K."/>
            <person name="Andreopoulos B."/>
            <person name="Lipzen A."/>
            <person name="Chen C."/>
            <person name="Yan M."/>
            <person name="Daum C."/>
            <person name="Ng V."/>
            <person name="Clum A."/>
            <person name="Steindorff A."/>
            <person name="Ohm R.A."/>
            <person name="Martin F."/>
            <person name="Silar P."/>
            <person name="Natvig D.O."/>
            <person name="Lalanne C."/>
            <person name="Gautier V."/>
            <person name="Ament-Velasquez S.L."/>
            <person name="Kruys A."/>
            <person name="Hutchinson M.I."/>
            <person name="Powell A.J."/>
            <person name="Barry K."/>
            <person name="Miller A.N."/>
            <person name="Grigoriev I.V."/>
            <person name="Debuchy R."/>
            <person name="Gladieux P."/>
            <person name="Hiltunen Thoren M."/>
            <person name="Johannesson H."/>
        </authorList>
    </citation>
    <scope>NUCLEOTIDE SEQUENCE</scope>
    <source>
        <strain evidence="3">CBS 168.71</strain>
    </source>
</reference>
<feature type="transmembrane region" description="Helical" evidence="2">
    <location>
        <begin position="34"/>
        <end position="62"/>
    </location>
</feature>
<feature type="transmembrane region" description="Helical" evidence="2">
    <location>
        <begin position="68"/>
        <end position="90"/>
    </location>
</feature>
<comment type="caution">
    <text evidence="3">The sequence shown here is derived from an EMBL/GenBank/DDBJ whole genome shotgun (WGS) entry which is preliminary data.</text>
</comment>
<evidence type="ECO:0000313" key="4">
    <source>
        <dbReference type="Proteomes" id="UP001278766"/>
    </source>
</evidence>
<evidence type="ECO:0000256" key="1">
    <source>
        <dbReference type="SAM" id="MobiDB-lite"/>
    </source>
</evidence>
<dbReference type="GeneID" id="87840590"/>
<keyword evidence="2" id="KW-1133">Transmembrane helix</keyword>
<evidence type="ECO:0000313" key="3">
    <source>
        <dbReference type="EMBL" id="KAK3297948.1"/>
    </source>
</evidence>
<proteinExistence type="predicted"/>
<sequence length="134" mass="14794">MFLASARLGRAPPTPSGGCGRTPQFPQRGFRVHLAAGFIIGIVLFCHMSFSCSWLLFVFLFLDVSSCIYPLCCCCLLCCINHNYVLACTVEKTGRKGWNRFNIIGSGQGIDGWITRRGGGNGIIFFGLHRIDLR</sequence>
<keyword evidence="4" id="KW-1185">Reference proteome</keyword>
<organism evidence="3 4">
    <name type="scientific">Chaetomium fimeti</name>
    <dbReference type="NCBI Taxonomy" id="1854472"/>
    <lineage>
        <taxon>Eukaryota</taxon>
        <taxon>Fungi</taxon>
        <taxon>Dikarya</taxon>
        <taxon>Ascomycota</taxon>
        <taxon>Pezizomycotina</taxon>
        <taxon>Sordariomycetes</taxon>
        <taxon>Sordariomycetidae</taxon>
        <taxon>Sordariales</taxon>
        <taxon>Chaetomiaceae</taxon>
        <taxon>Chaetomium</taxon>
    </lineage>
</organism>
<keyword evidence="2" id="KW-0812">Transmembrane</keyword>
<dbReference type="EMBL" id="JAUEPN010000003">
    <property type="protein sequence ID" value="KAK3297948.1"/>
    <property type="molecule type" value="Genomic_DNA"/>
</dbReference>
<name>A0AAE0LUG7_9PEZI</name>
<dbReference type="AlphaFoldDB" id="A0AAE0LUG7"/>